<keyword evidence="4" id="KW-1185">Reference proteome</keyword>
<comment type="function">
    <text evidence="2">Antitoxin component of a type II toxin-antitoxin (TA) system.</text>
</comment>
<gene>
    <name evidence="3" type="ordered locus">ssr3571</name>
</gene>
<organism evidence="3 4">
    <name type="scientific">Synechocystis sp. (strain ATCC 27184 / PCC 6803 / Kazusa)</name>
    <dbReference type="NCBI Taxonomy" id="1111708"/>
    <lineage>
        <taxon>Bacteria</taxon>
        <taxon>Bacillati</taxon>
        <taxon>Cyanobacteriota</taxon>
        <taxon>Cyanophyceae</taxon>
        <taxon>Synechococcales</taxon>
        <taxon>Merismopediaceae</taxon>
        <taxon>Synechocystis</taxon>
    </lineage>
</organism>
<dbReference type="EnsemblBacteria" id="BAA18041">
    <property type="protein sequence ID" value="BAA18041"/>
    <property type="gene ID" value="BAA18041"/>
</dbReference>
<dbReference type="SUPFAM" id="SSF143120">
    <property type="entry name" value="YefM-like"/>
    <property type="match status" value="1"/>
</dbReference>
<name>P73973_SYNY3</name>
<dbReference type="GO" id="GO:0006355">
    <property type="term" value="P:regulation of DNA-templated transcription"/>
    <property type="evidence" value="ECO:0000318"/>
    <property type="project" value="GO_Central"/>
</dbReference>
<dbReference type="IntAct" id="P73973">
    <property type="interactions" value="3"/>
</dbReference>
<dbReference type="InterPro" id="IPR051405">
    <property type="entry name" value="phD/YefM_antitoxin"/>
</dbReference>
<dbReference type="Proteomes" id="UP000001425">
    <property type="component" value="Chromosome"/>
</dbReference>
<evidence type="ECO:0000256" key="1">
    <source>
        <dbReference type="ARBA" id="ARBA00009981"/>
    </source>
</evidence>
<evidence type="ECO:0000313" key="3">
    <source>
        <dbReference type="EMBL" id="BAA18041.1"/>
    </source>
</evidence>
<dbReference type="EMBL" id="BA000022">
    <property type="protein sequence ID" value="BAA18041.1"/>
    <property type="molecule type" value="Genomic_DNA"/>
</dbReference>
<dbReference type="PaxDb" id="1148-1653125"/>
<dbReference type="InParanoid" id="P73973"/>
<dbReference type="GO" id="GO:0003700">
    <property type="term" value="F:DNA-binding transcription factor activity"/>
    <property type="evidence" value="ECO:0000318"/>
    <property type="project" value="GO_Central"/>
</dbReference>
<evidence type="ECO:0000313" key="4">
    <source>
        <dbReference type="Proteomes" id="UP000001425"/>
    </source>
</evidence>
<dbReference type="InterPro" id="IPR006442">
    <property type="entry name" value="Antitoxin_Phd/YefM"/>
</dbReference>
<accession>P73973</accession>
<dbReference type="PANTHER" id="PTHR33713">
    <property type="entry name" value="ANTITOXIN YAFN-RELATED"/>
    <property type="match status" value="1"/>
</dbReference>
<dbReference type="eggNOG" id="COG2161">
    <property type="taxonomic scope" value="Bacteria"/>
</dbReference>
<reference evidence="3 4" key="2">
    <citation type="journal article" date="1996" name="DNA Res.">
        <title>Sequence analysis of the genome of the unicellular cyanobacterium Synechocystis sp. strain PCC6803. II. Sequence determination of the entire genome and assignment of potential protein-coding regions.</title>
        <authorList>
            <person name="Kaneko T."/>
            <person name="Sato S."/>
            <person name="Kotani H."/>
            <person name="Tanaka A."/>
            <person name="Asamizu E."/>
            <person name="Nakamura Y."/>
            <person name="Miyajima N."/>
            <person name="Hirosawa M."/>
            <person name="Sugiura M."/>
            <person name="Sasamoto S."/>
            <person name="Kimura T."/>
            <person name="Hosouchi T."/>
            <person name="Matsuno A."/>
            <person name="Muraki A."/>
            <person name="Nakazaki N."/>
            <person name="Naruo K."/>
            <person name="Okumura S."/>
            <person name="Shimpo S."/>
            <person name="Takeuchi C."/>
            <person name="Wada T."/>
            <person name="Watanabe A."/>
            <person name="Yamada M."/>
            <person name="Yasuda M."/>
            <person name="Tabata S."/>
        </authorList>
    </citation>
    <scope>NUCLEOTIDE SEQUENCE [LARGE SCALE GENOMIC DNA]</scope>
    <source>
        <strain evidence="4">ATCC 27184 / PCC 6803 / Kazusa</strain>
    </source>
</reference>
<proteinExistence type="inferred from homology"/>
<dbReference type="AlphaFoldDB" id="P73973"/>
<reference evidence="3 4" key="1">
    <citation type="journal article" date="1995" name="DNA Res.">
        <title>Sequence analysis of the genome of the unicellular cyanobacterium Synechocystis sp. strain PCC6803. I. Sequence features in the 1 Mb region from map positions 64% to 92% of the genome.</title>
        <authorList>
            <person name="Kaneko T."/>
            <person name="Tanaka A."/>
            <person name="Sato S."/>
            <person name="Kotani H."/>
            <person name="Sazuka T."/>
            <person name="Miyajima N."/>
            <person name="Sugiura M."/>
            <person name="Tabata S."/>
        </authorList>
    </citation>
    <scope>NUCLEOTIDE SEQUENCE [LARGE SCALE GENOMIC DNA]</scope>
    <source>
        <strain evidence="4">ATCC 27184 / PCC 6803 / Kazusa</strain>
    </source>
</reference>
<comment type="similarity">
    <text evidence="1 2">Belongs to the phD/YefM antitoxin family.</text>
</comment>
<sequence>METINYQQFSEKLPTLVEKIGNEQEPLCLELPNYLRAVIISEQDYRSLMETVYLLSNPVNAEKLLTTASRSIDQATSWTKVKNDLGL</sequence>
<dbReference type="KEGG" id="syn:ssr3571"/>
<dbReference type="STRING" id="1148.gene:10498912"/>
<dbReference type="InterPro" id="IPR036165">
    <property type="entry name" value="YefM-like_sf"/>
</dbReference>
<protein>
    <recommendedName>
        <fullName evidence="2">Antitoxin</fullName>
    </recommendedName>
</protein>
<evidence type="ECO:0000256" key="2">
    <source>
        <dbReference type="RuleBase" id="RU362080"/>
    </source>
</evidence>
<dbReference type="Pfam" id="PF02604">
    <property type="entry name" value="PhdYeFM_antitox"/>
    <property type="match status" value="1"/>
</dbReference>
<dbReference type="PIR" id="S75480">
    <property type="entry name" value="S75480"/>
</dbReference>
<dbReference type="Gene3D" id="3.40.1620.10">
    <property type="entry name" value="YefM-like domain"/>
    <property type="match status" value="1"/>
</dbReference>
<dbReference type="PhylomeDB" id="P73973"/>
<dbReference type="GO" id="GO:0043565">
    <property type="term" value="F:sequence-specific DNA binding"/>
    <property type="evidence" value="ECO:0000318"/>
    <property type="project" value="GO_Central"/>
</dbReference>
<dbReference type="PANTHER" id="PTHR33713:SF6">
    <property type="entry name" value="ANTITOXIN YEFM"/>
    <property type="match status" value="1"/>
</dbReference>